<evidence type="ECO:0000313" key="2">
    <source>
        <dbReference type="Proteomes" id="UP001306950"/>
    </source>
</evidence>
<organism evidence="1 2">
    <name type="scientific">Paenibacillus haidiansis</name>
    <dbReference type="NCBI Taxonomy" id="1574488"/>
    <lineage>
        <taxon>Bacteria</taxon>
        <taxon>Bacillati</taxon>
        <taxon>Bacillota</taxon>
        <taxon>Bacilli</taxon>
        <taxon>Bacillales</taxon>
        <taxon>Paenibacillaceae</taxon>
        <taxon>Paenibacillus</taxon>
    </lineage>
</organism>
<proteinExistence type="predicted"/>
<gene>
    <name evidence="1" type="ORF">V3851_10875</name>
</gene>
<name>A0ABU7VRD2_9BACL</name>
<sequence length="308" mass="34161">MKVDMSYQGALAARYRKEAPNWREHAETLSGREIEVSHNGETVKLTFSGELVEFKGVVEDLYASSLNKQNFDPADIFSFKPKDQWLVFSQYLADNHYFDGMSDDETNRVETLLKRITDGLDGLSLTEPGINIYSGVEEQLNSYEAQVEFASSSAALALFSKSYLSGELQAGFDQLIGQYVDHNAKTALTHQSLEEIFYTARAKLSSASPFIGNGGSSSELGITNKLGGLQHSAQDVDGLIADYTGIFANISGADDISLALESARNRMIQFMTRTFPQGTPSERAADFVNRKAEDTFRRMAEYWGQLFV</sequence>
<comment type="caution">
    <text evidence="1">The sequence shown here is derived from an EMBL/GenBank/DDBJ whole genome shotgun (WGS) entry which is preliminary data.</text>
</comment>
<keyword evidence="2" id="KW-1185">Reference proteome</keyword>
<dbReference type="EMBL" id="JAZHPZ010000004">
    <property type="protein sequence ID" value="MEF2966335.1"/>
    <property type="molecule type" value="Genomic_DNA"/>
</dbReference>
<reference evidence="1 2" key="1">
    <citation type="submission" date="2024-02" db="EMBL/GenBank/DDBJ databases">
        <title>A nitrogen-fixing paenibacillus bacterium.</title>
        <authorList>
            <person name="Zhang W.L."/>
            <person name="Chen S.F."/>
        </authorList>
    </citation>
    <scope>NUCLEOTIDE SEQUENCE [LARGE SCALE GENOMIC DNA]</scope>
    <source>
        <strain evidence="1 2">M1</strain>
    </source>
</reference>
<dbReference type="RefSeq" id="WP_331846552.1">
    <property type="nucleotide sequence ID" value="NZ_JAZHPZ010000004.1"/>
</dbReference>
<accession>A0ABU7VRD2</accession>
<protein>
    <submittedName>
        <fullName evidence="1">Uncharacterized protein</fullName>
    </submittedName>
</protein>
<evidence type="ECO:0000313" key="1">
    <source>
        <dbReference type="EMBL" id="MEF2966335.1"/>
    </source>
</evidence>
<dbReference type="Proteomes" id="UP001306950">
    <property type="component" value="Unassembled WGS sequence"/>
</dbReference>